<dbReference type="Gene3D" id="3.40.640.10">
    <property type="entry name" value="Type I PLP-dependent aspartate aminotransferase-like (Major domain)"/>
    <property type="match status" value="1"/>
</dbReference>
<dbReference type="GO" id="GO:0009448">
    <property type="term" value="P:gamma-aminobutyric acid metabolic process"/>
    <property type="evidence" value="ECO:0007669"/>
    <property type="project" value="TreeGrafter"/>
</dbReference>
<evidence type="ECO:0000256" key="4">
    <source>
        <dbReference type="ARBA" id="ARBA00022898"/>
    </source>
</evidence>
<dbReference type="GO" id="GO:0009102">
    <property type="term" value="P:biotin biosynthetic process"/>
    <property type="evidence" value="ECO:0007669"/>
    <property type="project" value="TreeGrafter"/>
</dbReference>
<dbReference type="InterPro" id="IPR005814">
    <property type="entry name" value="Aminotrans_3"/>
</dbReference>
<gene>
    <name evidence="6" type="ORF">KMW28_08840</name>
</gene>
<dbReference type="KEGG" id="fya:KMW28_08840"/>
<dbReference type="InterPro" id="IPR015422">
    <property type="entry name" value="PyrdxlP-dep_Trfase_small"/>
</dbReference>
<dbReference type="Gene3D" id="3.90.1150.10">
    <property type="entry name" value="Aspartate Aminotransferase, domain 1"/>
    <property type="match status" value="1"/>
</dbReference>
<dbReference type="Proteomes" id="UP000678679">
    <property type="component" value="Chromosome 1"/>
</dbReference>
<dbReference type="PANTHER" id="PTHR42684">
    <property type="entry name" value="ADENOSYLMETHIONINE-8-AMINO-7-OXONONANOATE AMINOTRANSFERASE"/>
    <property type="match status" value="1"/>
</dbReference>
<dbReference type="GO" id="GO:0004015">
    <property type="term" value="F:adenosylmethionine-8-amino-7-oxononanoate transaminase activity"/>
    <property type="evidence" value="ECO:0007669"/>
    <property type="project" value="TreeGrafter"/>
</dbReference>
<dbReference type="InterPro" id="IPR015424">
    <property type="entry name" value="PyrdxlP-dep_Trfase"/>
</dbReference>
<dbReference type="PANTHER" id="PTHR42684:SF3">
    <property type="entry name" value="ADENOSYLMETHIONINE-8-AMINO-7-OXONONANOATE AMINOTRANSFERASE"/>
    <property type="match status" value="1"/>
</dbReference>
<name>A0AAX1N7Y6_9BACT</name>
<dbReference type="AlphaFoldDB" id="A0AAX1N7Y6"/>
<dbReference type="CDD" id="cd00610">
    <property type="entry name" value="OAT_like"/>
    <property type="match status" value="1"/>
</dbReference>
<keyword evidence="4 5" id="KW-0663">Pyridoxal phosphate</keyword>
<keyword evidence="2 6" id="KW-0032">Aminotransferase</keyword>
<evidence type="ECO:0000256" key="2">
    <source>
        <dbReference type="ARBA" id="ARBA00022576"/>
    </source>
</evidence>
<dbReference type="InterPro" id="IPR015421">
    <property type="entry name" value="PyrdxlP-dep_Trfase_major"/>
</dbReference>
<dbReference type="SUPFAM" id="SSF53383">
    <property type="entry name" value="PLP-dependent transferases"/>
    <property type="match status" value="1"/>
</dbReference>
<dbReference type="NCBIfam" id="NF005447">
    <property type="entry name" value="PRK07036.1"/>
    <property type="match status" value="1"/>
</dbReference>
<evidence type="ECO:0000256" key="5">
    <source>
        <dbReference type="RuleBase" id="RU003560"/>
    </source>
</evidence>
<keyword evidence="7" id="KW-1185">Reference proteome</keyword>
<evidence type="ECO:0000313" key="7">
    <source>
        <dbReference type="Proteomes" id="UP000678679"/>
    </source>
</evidence>
<dbReference type="EMBL" id="CP076132">
    <property type="protein sequence ID" value="QWG03674.1"/>
    <property type="molecule type" value="Genomic_DNA"/>
</dbReference>
<keyword evidence="3" id="KW-0808">Transferase</keyword>
<protein>
    <submittedName>
        <fullName evidence="6">Aminotransferase</fullName>
    </submittedName>
</protein>
<dbReference type="GO" id="GO:0030170">
    <property type="term" value="F:pyridoxal phosphate binding"/>
    <property type="evidence" value="ECO:0007669"/>
    <property type="project" value="InterPro"/>
</dbReference>
<evidence type="ECO:0000256" key="1">
    <source>
        <dbReference type="ARBA" id="ARBA00008954"/>
    </source>
</evidence>
<dbReference type="FunFam" id="3.40.640.10:FF:000014">
    <property type="entry name" value="Adenosylmethionine-8-amino-7-oxononanoate aminotransferase, probable"/>
    <property type="match status" value="1"/>
</dbReference>
<evidence type="ECO:0000313" key="6">
    <source>
        <dbReference type="EMBL" id="QWG03674.1"/>
    </source>
</evidence>
<accession>A0AAX1N7Y6</accession>
<reference evidence="6 7" key="1">
    <citation type="submission" date="2021-05" db="EMBL/GenBank/DDBJ databases">
        <title>Comparative genomic studies on the polysaccharide-degrading batcterial strains of the Flammeovirga genus.</title>
        <authorList>
            <person name="Zewei F."/>
            <person name="Zheng Z."/>
            <person name="Yu L."/>
            <person name="Ruyue G."/>
            <person name="Yanhong M."/>
            <person name="Yuanyuan C."/>
            <person name="Jingyan G."/>
            <person name="Wenjun H."/>
        </authorList>
    </citation>
    <scope>NUCLEOTIDE SEQUENCE [LARGE SCALE GENOMIC DNA]</scope>
    <source>
        <strain evidence="6 7">NBRC:100898</strain>
    </source>
</reference>
<dbReference type="RefSeq" id="WP_205958191.1">
    <property type="nucleotide sequence ID" value="NZ_CP076132.1"/>
</dbReference>
<sequence length="469" mass="52849">MNMDSTNIKRQQKDYWTLDKQHVIHPYTNFEKFSDEGSVIYAKGKGHHIYDEQGRAYLDGIAGLWCVNIGHGNEEIAETMAKQSQKLAYYNTFEDASSKPMAELGEKLAEISPGALNHVFYGTGGSMGNDTAVKIAHYYFNLLGKPNKKKILSRDLAYHGSTYLAHAITGISSTHMSFDLPHQLVHYLTAPYTYRNQGDRTLEEFIDFLVDEMEEAIIKIGPDNIAMFFAEPIMGAGGVIVPPGDYHKRTHALCKKYDILYVSDEVVTAFGRLGKMVSSKYLFDVEPDMCVYAKGISSGYIPLGATMISDQIHQVISKPKKDNPYFSHGFTYSGHALSCQVGLKNIEILERDNFCGHVSKWGPYFEEELGKLSEYGIVGEVRGSHYMLALEYVQNKETKESFAPEVNIGKRVYHHAKQLGLIIRPIGNLNVLSPPLTYDQKAIDNTINIMRESIERTIKDLIEEGLWQQ</sequence>
<comment type="similarity">
    <text evidence="1 5">Belongs to the class-III pyridoxal-phosphate-dependent aminotransferase family.</text>
</comment>
<evidence type="ECO:0000256" key="3">
    <source>
        <dbReference type="ARBA" id="ARBA00022679"/>
    </source>
</evidence>
<dbReference type="Pfam" id="PF00202">
    <property type="entry name" value="Aminotran_3"/>
    <property type="match status" value="1"/>
</dbReference>
<proteinExistence type="inferred from homology"/>
<organism evidence="6 7">
    <name type="scientific">Flammeovirga yaeyamensis</name>
    <dbReference type="NCBI Taxonomy" id="367791"/>
    <lineage>
        <taxon>Bacteria</taxon>
        <taxon>Pseudomonadati</taxon>
        <taxon>Bacteroidota</taxon>
        <taxon>Cytophagia</taxon>
        <taxon>Cytophagales</taxon>
        <taxon>Flammeovirgaceae</taxon>
        <taxon>Flammeovirga</taxon>
    </lineage>
</organism>
<dbReference type="PIRSF" id="PIRSF000521">
    <property type="entry name" value="Transaminase_4ab_Lys_Orn"/>
    <property type="match status" value="1"/>
</dbReference>